<proteinExistence type="predicted"/>
<reference evidence="1 2" key="1">
    <citation type="submission" date="2022-03" db="EMBL/GenBank/DDBJ databases">
        <authorList>
            <person name="Koch H."/>
        </authorList>
    </citation>
    <scope>NUCLEOTIDE SEQUENCE [LARGE SCALE GENOMIC DNA]</scope>
    <source>
        <strain evidence="1 2">G1</strain>
    </source>
</reference>
<accession>A0ABN8HH24</accession>
<keyword evidence="2" id="KW-1185">Reference proteome</keyword>
<protein>
    <submittedName>
        <fullName evidence="1">Fe-S-cluster containining protein</fullName>
    </submittedName>
</protein>
<evidence type="ECO:0000313" key="1">
    <source>
        <dbReference type="EMBL" id="CAH2030777.1"/>
    </source>
</evidence>
<dbReference type="EMBL" id="OW150024">
    <property type="protein sequence ID" value="CAH2030777.1"/>
    <property type="molecule type" value="Genomic_DNA"/>
</dbReference>
<gene>
    <name evidence="1" type="ORF">GEAMG1_0963</name>
</gene>
<dbReference type="RefSeq" id="WP_305731652.1">
    <property type="nucleotide sequence ID" value="NZ_OW150024.1"/>
</dbReference>
<organism evidence="1 2">
    <name type="scientific">Trichlorobacter ammonificans</name>
    <dbReference type="NCBI Taxonomy" id="2916410"/>
    <lineage>
        <taxon>Bacteria</taxon>
        <taxon>Pseudomonadati</taxon>
        <taxon>Thermodesulfobacteriota</taxon>
        <taxon>Desulfuromonadia</taxon>
        <taxon>Geobacterales</taxon>
        <taxon>Geobacteraceae</taxon>
        <taxon>Trichlorobacter</taxon>
    </lineage>
</organism>
<dbReference type="Pfam" id="PF03692">
    <property type="entry name" value="CxxCxxCC"/>
    <property type="match status" value="1"/>
</dbReference>
<evidence type="ECO:0000313" key="2">
    <source>
        <dbReference type="Proteomes" id="UP001295463"/>
    </source>
</evidence>
<dbReference type="Proteomes" id="UP001295463">
    <property type="component" value="Chromosome"/>
</dbReference>
<name>A0ABN8HH24_9BACT</name>
<sequence>MATLENYHRLLARVDELCRTIEQSLGEAITCHAGCSSCCLSISVFPVEMAAMIEAAGRLPADDLRHLKEHLAAWEGGEVCPLLRQEQCLLYDARPIICRTHGLPVLVTEADERRVDVCPLNCRGVEQLPGEAVLDLERLNTLLVSVNVLYLKEFGLKLPDRLPLADLAEMLP</sequence>
<dbReference type="InterPro" id="IPR005358">
    <property type="entry name" value="Puta_zinc/iron-chelating_dom"/>
</dbReference>